<dbReference type="InterPro" id="IPR024615">
    <property type="entry name" value="CRISPR-assoc_Cmr2_N"/>
</dbReference>
<evidence type="ECO:0000259" key="3">
    <source>
        <dbReference type="PROSITE" id="PS50887"/>
    </source>
</evidence>
<accession>F2K1W6</accession>
<dbReference type="InterPro" id="IPR038242">
    <property type="entry name" value="Cmr2_N"/>
</dbReference>
<dbReference type="Pfam" id="PF12469">
    <property type="entry name" value="Cmr2_N"/>
    <property type="match status" value="1"/>
</dbReference>
<keyword evidence="1" id="KW-0547">Nucleotide-binding</keyword>
<organism evidence="4 5">
    <name type="scientific">Marinomonas mediterranea (strain ATCC 700492 / JCM 21426 / NBRC 103028 / MMB-1)</name>
    <dbReference type="NCBI Taxonomy" id="717774"/>
    <lineage>
        <taxon>Bacteria</taxon>
        <taxon>Pseudomonadati</taxon>
        <taxon>Pseudomonadota</taxon>
        <taxon>Gammaproteobacteria</taxon>
        <taxon>Oceanospirillales</taxon>
        <taxon>Oceanospirillaceae</taxon>
        <taxon>Marinomonas</taxon>
    </lineage>
</organism>
<dbReference type="Pfam" id="PF22335">
    <property type="entry name" value="Cas10-Cmr2_palm2"/>
    <property type="match status" value="1"/>
</dbReference>
<evidence type="ECO:0000313" key="5">
    <source>
        <dbReference type="Proteomes" id="UP000001062"/>
    </source>
</evidence>
<dbReference type="EMBL" id="CP002583">
    <property type="protein sequence ID" value="ADZ89960.1"/>
    <property type="molecule type" value="Genomic_DNA"/>
</dbReference>
<dbReference type="Gene3D" id="3.30.70.270">
    <property type="match status" value="1"/>
</dbReference>
<dbReference type="KEGG" id="mme:Marme_0676"/>
<dbReference type="GO" id="GO:0000166">
    <property type="term" value="F:nucleotide binding"/>
    <property type="evidence" value="ECO:0007669"/>
    <property type="project" value="UniProtKB-KW"/>
</dbReference>
<dbReference type="InterPro" id="IPR043128">
    <property type="entry name" value="Rev_trsase/Diguanyl_cyclase"/>
</dbReference>
<reference evidence="4 5" key="1">
    <citation type="journal article" date="2012" name="Stand. Genomic Sci.">
        <title>Complete genome sequence of the melanogenic marine bacterium Marinomonas mediterranea type strain (MMB-1(T)).</title>
        <authorList>
            <person name="Lucas-Elio P."/>
            <person name="Goodwin L."/>
            <person name="Woyke T."/>
            <person name="Pitluck S."/>
            <person name="Nolan M."/>
            <person name="Kyrpides N.C."/>
            <person name="Detter J.C."/>
            <person name="Copeland A."/>
            <person name="Teshima H."/>
            <person name="Bruce D."/>
            <person name="Detter C."/>
            <person name="Tapia R."/>
            <person name="Han S."/>
            <person name="Land M.L."/>
            <person name="Ivanova N."/>
            <person name="Mikhailova N."/>
            <person name="Johnston A.W."/>
            <person name="Sanchez-Amat A."/>
        </authorList>
    </citation>
    <scope>NUCLEOTIDE SEQUENCE [LARGE SCALE GENOMIC DNA]</scope>
    <source>
        <strain evidence="5">ATCC 700492 / JCM 21426 / NBRC 103028 / MMB-1</strain>
    </source>
</reference>
<feature type="domain" description="GGDEF" evidence="3">
    <location>
        <begin position="363"/>
        <end position="508"/>
    </location>
</feature>
<dbReference type="InterPro" id="IPR013407">
    <property type="entry name" value="CRISPR-assoc_prot_Cmr2"/>
</dbReference>
<sequence>MNTYLITIAIGPVQSLIEAARRTRDLWTGSWVLSECAKAAAKSLHDNQANLPNTGSSCLIFPSPESPETELLPSDFNDQYANISNVIRAEIQAEETDDIKVIAEQAKQAAKNRLTAIAESALNSAKGLPIRRDLWHNQIEHILEMFAVWVKVEDNQYQTASKKLNALLLARKASRHFENPEISEEHGSLLKSSLDGASESVVALEEKDKTTSEESNSIVSFKSGSIKRYKRKLGLANKEVLDALGVIKRLSGKAEQFTPYPRICADDWLNTLSNDQQESLSLHFDKLKNATDSDYGDACLVTDVKGNNNAYSDFPFDGELLYDFRLQNALQNTERDKSLSTSEQRVLGELQNSLRSINSNPVPYGVILKADGDNMGELFSQAQSATQSRAISQALHKFASSVRQLVQKHQGHAIYAGGDDVLAMLPLDQAIPCAEGLIDEFSNCMSSIIQEHHLDITKVPSLSVGLAIGHFMQPLGHLRARAVRAEKLAKGDHLPSDKKRNALSICLGLRSGPEVSWRCRWDDEETINALKTVMNAYSGNAQELSSRTGFAIRSVALQFAWSKTSSEIISPIQQAELKRLLDNLNKKGGEHKISKEMIALLTQQAEHIGLEALADLLIIARWLSAKAMSDLGAME</sequence>
<dbReference type="OrthoDB" id="9758700at2"/>
<keyword evidence="5" id="KW-1185">Reference proteome</keyword>
<protein>
    <submittedName>
        <fullName evidence="4">CRISPR-associated protein, Crm2 family</fullName>
    </submittedName>
</protein>
<name>F2K1W6_MARM1</name>
<dbReference type="NCBIfam" id="TIGR02577">
    <property type="entry name" value="cas_TM1794_Cmr2"/>
    <property type="match status" value="1"/>
</dbReference>
<keyword evidence="2" id="KW-0051">Antiviral defense</keyword>
<dbReference type="STRING" id="717774.Marme_0676"/>
<gene>
    <name evidence="4" type="ordered locus">Marme_0676</name>
</gene>
<dbReference type="RefSeq" id="WP_013659865.1">
    <property type="nucleotide sequence ID" value="NC_015276.1"/>
</dbReference>
<proteinExistence type="predicted"/>
<dbReference type="Gene3D" id="3.30.70.2220">
    <property type="entry name" value="CRISPR-Cas system, Cmr2 subunit, D1 domain, cysteine cluster"/>
    <property type="match status" value="1"/>
</dbReference>
<evidence type="ECO:0000313" key="4">
    <source>
        <dbReference type="EMBL" id="ADZ89960.1"/>
    </source>
</evidence>
<dbReference type="PROSITE" id="PS50887">
    <property type="entry name" value="GGDEF"/>
    <property type="match status" value="1"/>
</dbReference>
<dbReference type="eggNOG" id="COG1353">
    <property type="taxonomic scope" value="Bacteria"/>
</dbReference>
<dbReference type="PATRIC" id="fig|717774.3.peg.702"/>
<dbReference type="AlphaFoldDB" id="F2K1W6"/>
<dbReference type="InterPro" id="IPR000160">
    <property type="entry name" value="GGDEF_dom"/>
</dbReference>
<evidence type="ECO:0000256" key="2">
    <source>
        <dbReference type="ARBA" id="ARBA00023118"/>
    </source>
</evidence>
<evidence type="ECO:0000256" key="1">
    <source>
        <dbReference type="ARBA" id="ARBA00022741"/>
    </source>
</evidence>
<dbReference type="HOGENOM" id="CLU_012640_1_0_6"/>
<dbReference type="GO" id="GO:0051607">
    <property type="term" value="P:defense response to virus"/>
    <property type="evidence" value="ECO:0007669"/>
    <property type="project" value="UniProtKB-KW"/>
</dbReference>
<dbReference type="Proteomes" id="UP000001062">
    <property type="component" value="Chromosome"/>
</dbReference>
<dbReference type="InterPro" id="IPR054767">
    <property type="entry name" value="Cas10-Cmr2_palm2"/>
</dbReference>